<feature type="coiled-coil region" evidence="7">
    <location>
        <begin position="159"/>
        <end position="186"/>
    </location>
</feature>
<evidence type="ECO:0000256" key="7">
    <source>
        <dbReference type="SAM" id="Coils"/>
    </source>
</evidence>
<keyword evidence="8" id="KW-0732">Signal</keyword>
<reference evidence="10 11" key="1">
    <citation type="submission" date="2018-12" db="EMBL/GenBank/DDBJ databases">
        <title>Hymenobacter gummosus sp. nov., isolated from a spring.</title>
        <authorList>
            <person name="Nie L."/>
        </authorList>
    </citation>
    <scope>NUCLEOTIDE SEQUENCE [LARGE SCALE GENOMIC DNA]</scope>
    <source>
        <strain evidence="10 11">KCTC 52166</strain>
    </source>
</reference>
<dbReference type="OrthoDB" id="9798386at2"/>
<protein>
    <submittedName>
        <fullName evidence="10">Peptidase S8</fullName>
    </submittedName>
</protein>
<keyword evidence="7" id="KW-0175">Coiled coil</keyword>
<evidence type="ECO:0000256" key="5">
    <source>
        <dbReference type="PROSITE-ProRule" id="PRU01240"/>
    </source>
</evidence>
<feature type="domain" description="Peptidase S8/S53" evidence="9">
    <location>
        <begin position="68"/>
        <end position="510"/>
    </location>
</feature>
<sequence length="556" mass="60003">MRNSLRPWLAVLGVALLPAAAFAQSPAAAAEPAPQQWTHLDPKTNNVMGISTDRTYAELLKGRTAAPVVVAVIDSGVDTTHADLKRVLWHNPKEIPGNGKDDDGNGYVDDIYGWNFLGGKDGRNVDADTYEETRLVARLKPLYEGKTRSSLPKAKQAEYDLYQRVKKDYERKLKEDNESLTQLTDMSGKIDFLAGQLRQLLQVSRVDTAALRKLPSADKQMEQLRDAMYGYLLATGAPDLETAVEEMQKATESTKRRVDYSLNLAFNPRADIVKDDENNVAQRNYGNPDVHGPDPLHGTHVSGIIAADRRNNLGVLGVADAPVRIMAVRAVPDGDEHDKDVANAIRYAVDNGATVINMSFGKYYSPQRKEVEDAIRYAGSKGVLLVHAAGNESNNIDQIDHFPAAVAEGAKTTYPNVLTVGASASKNDEKLAADFSNYGKRVDVFAPGVAIYNTLPGSKYGNESGTSMAAPTVAGVAAVLKSYFPQLQAAELKRIIMQSAEPVHTKVQQPGEEKKLVDFATLSNTGGVVNLYRAVQLAQQATAGKGAATGASAAGK</sequence>
<feature type="active site" description="Charge relay system" evidence="5">
    <location>
        <position position="74"/>
    </location>
</feature>
<evidence type="ECO:0000256" key="1">
    <source>
        <dbReference type="ARBA" id="ARBA00011073"/>
    </source>
</evidence>
<dbReference type="Proteomes" id="UP000282184">
    <property type="component" value="Unassembled WGS sequence"/>
</dbReference>
<dbReference type="PROSITE" id="PS51892">
    <property type="entry name" value="SUBTILASE"/>
    <property type="match status" value="1"/>
</dbReference>
<keyword evidence="3 5" id="KW-0378">Hydrolase</keyword>
<keyword evidence="2 5" id="KW-0645">Protease</keyword>
<dbReference type="PROSITE" id="PS00138">
    <property type="entry name" value="SUBTILASE_SER"/>
    <property type="match status" value="1"/>
</dbReference>
<dbReference type="InterPro" id="IPR000209">
    <property type="entry name" value="Peptidase_S8/S53_dom"/>
</dbReference>
<dbReference type="GO" id="GO:0004252">
    <property type="term" value="F:serine-type endopeptidase activity"/>
    <property type="evidence" value="ECO:0007669"/>
    <property type="project" value="UniProtKB-UniRule"/>
</dbReference>
<dbReference type="InterPro" id="IPR015500">
    <property type="entry name" value="Peptidase_S8_subtilisin-rel"/>
</dbReference>
<evidence type="ECO:0000313" key="10">
    <source>
        <dbReference type="EMBL" id="RTQ45230.1"/>
    </source>
</evidence>
<dbReference type="SUPFAM" id="SSF52743">
    <property type="entry name" value="Subtilisin-like"/>
    <property type="match status" value="1"/>
</dbReference>
<evidence type="ECO:0000313" key="11">
    <source>
        <dbReference type="Proteomes" id="UP000282184"/>
    </source>
</evidence>
<evidence type="ECO:0000259" key="9">
    <source>
        <dbReference type="Pfam" id="PF00082"/>
    </source>
</evidence>
<dbReference type="PROSITE" id="PS00137">
    <property type="entry name" value="SUBTILASE_HIS"/>
    <property type="match status" value="1"/>
</dbReference>
<dbReference type="PRINTS" id="PR00723">
    <property type="entry name" value="SUBTILISIN"/>
</dbReference>
<dbReference type="EMBL" id="RXOF01000021">
    <property type="protein sequence ID" value="RTQ45230.1"/>
    <property type="molecule type" value="Genomic_DNA"/>
</dbReference>
<dbReference type="PANTHER" id="PTHR43399">
    <property type="entry name" value="SUBTILISIN-RELATED"/>
    <property type="match status" value="1"/>
</dbReference>
<dbReference type="InterPro" id="IPR023827">
    <property type="entry name" value="Peptidase_S8_Asp-AS"/>
</dbReference>
<comment type="similarity">
    <text evidence="1 5 6">Belongs to the peptidase S8 family.</text>
</comment>
<proteinExistence type="inferred from homology"/>
<name>A0A431TVF7_9BACT</name>
<dbReference type="AlphaFoldDB" id="A0A431TVF7"/>
<dbReference type="RefSeq" id="WP_126696043.1">
    <property type="nucleotide sequence ID" value="NZ_RXOF01000021.1"/>
</dbReference>
<evidence type="ECO:0000256" key="2">
    <source>
        <dbReference type="ARBA" id="ARBA00022670"/>
    </source>
</evidence>
<dbReference type="InterPro" id="IPR023828">
    <property type="entry name" value="Peptidase_S8_Ser-AS"/>
</dbReference>
<dbReference type="PROSITE" id="PS00136">
    <property type="entry name" value="SUBTILASE_ASP"/>
    <property type="match status" value="1"/>
</dbReference>
<keyword evidence="11" id="KW-1185">Reference proteome</keyword>
<dbReference type="PANTHER" id="PTHR43399:SF4">
    <property type="entry name" value="CELL WALL-ASSOCIATED PROTEASE"/>
    <property type="match status" value="1"/>
</dbReference>
<dbReference type="InterPro" id="IPR051048">
    <property type="entry name" value="Peptidase_S8/S53_subtilisin"/>
</dbReference>
<dbReference type="Gene3D" id="3.40.50.200">
    <property type="entry name" value="Peptidase S8/S53 domain"/>
    <property type="match status" value="2"/>
</dbReference>
<feature type="signal peptide" evidence="8">
    <location>
        <begin position="1"/>
        <end position="23"/>
    </location>
</feature>
<evidence type="ECO:0000256" key="6">
    <source>
        <dbReference type="RuleBase" id="RU003355"/>
    </source>
</evidence>
<dbReference type="Pfam" id="PF00082">
    <property type="entry name" value="Peptidase_S8"/>
    <property type="match status" value="1"/>
</dbReference>
<gene>
    <name evidence="10" type="ORF">EJV47_25470</name>
</gene>
<feature type="active site" description="Charge relay system" evidence="5">
    <location>
        <position position="297"/>
    </location>
</feature>
<dbReference type="InterPro" id="IPR022398">
    <property type="entry name" value="Peptidase_S8_His-AS"/>
</dbReference>
<keyword evidence="4 5" id="KW-0720">Serine protease</keyword>
<feature type="chain" id="PRO_5019489860" evidence="8">
    <location>
        <begin position="24"/>
        <end position="556"/>
    </location>
</feature>
<accession>A0A431TVF7</accession>
<evidence type="ECO:0000256" key="8">
    <source>
        <dbReference type="SAM" id="SignalP"/>
    </source>
</evidence>
<feature type="active site" description="Charge relay system" evidence="5">
    <location>
        <position position="467"/>
    </location>
</feature>
<dbReference type="GO" id="GO:0006508">
    <property type="term" value="P:proteolysis"/>
    <property type="evidence" value="ECO:0007669"/>
    <property type="project" value="UniProtKB-KW"/>
</dbReference>
<evidence type="ECO:0000256" key="3">
    <source>
        <dbReference type="ARBA" id="ARBA00022801"/>
    </source>
</evidence>
<dbReference type="InterPro" id="IPR036852">
    <property type="entry name" value="Peptidase_S8/S53_dom_sf"/>
</dbReference>
<comment type="caution">
    <text evidence="10">The sequence shown here is derived from an EMBL/GenBank/DDBJ whole genome shotgun (WGS) entry which is preliminary data.</text>
</comment>
<evidence type="ECO:0000256" key="4">
    <source>
        <dbReference type="ARBA" id="ARBA00022825"/>
    </source>
</evidence>
<organism evidence="10 11">
    <name type="scientific">Hymenobacter gummosus</name>
    <dbReference type="NCBI Taxonomy" id="1776032"/>
    <lineage>
        <taxon>Bacteria</taxon>
        <taxon>Pseudomonadati</taxon>
        <taxon>Bacteroidota</taxon>
        <taxon>Cytophagia</taxon>
        <taxon>Cytophagales</taxon>
        <taxon>Hymenobacteraceae</taxon>
        <taxon>Hymenobacter</taxon>
    </lineage>
</organism>